<dbReference type="Proteomes" id="UP001364695">
    <property type="component" value="Unassembled WGS sequence"/>
</dbReference>
<accession>A0ACC6P4U1</accession>
<evidence type="ECO:0000313" key="2">
    <source>
        <dbReference type="Proteomes" id="UP001364695"/>
    </source>
</evidence>
<comment type="caution">
    <text evidence="1">The sequence shown here is derived from an EMBL/GenBank/DDBJ whole genome shotgun (WGS) entry which is preliminary data.</text>
</comment>
<protein>
    <submittedName>
        <fullName evidence="1">STAS domain-containing protein</fullName>
    </submittedName>
</protein>
<organism evidence="1 2">
    <name type="scientific">Amphibiibacter pelophylacis</name>
    <dbReference type="NCBI Taxonomy" id="1799477"/>
    <lineage>
        <taxon>Bacteria</taxon>
        <taxon>Pseudomonadati</taxon>
        <taxon>Pseudomonadota</taxon>
        <taxon>Betaproteobacteria</taxon>
        <taxon>Burkholderiales</taxon>
        <taxon>Sphaerotilaceae</taxon>
        <taxon>Amphibiibacter</taxon>
    </lineage>
</organism>
<sequence>MSTETPAVQDPADAPDTAPAVDAIPASRTLVLPDQVTMGNAQDVISMLLPTLAQAPGGDVLVDASMLQRLDSSVLAVLLECRRRARANGAGLKVSAAPRQLTDLIRLYGAQDLLEVA</sequence>
<keyword evidence="2" id="KW-1185">Reference proteome</keyword>
<dbReference type="EMBL" id="JAWDIE010000021">
    <property type="protein sequence ID" value="MEJ7139209.1"/>
    <property type="molecule type" value="Genomic_DNA"/>
</dbReference>
<proteinExistence type="predicted"/>
<gene>
    <name evidence="1" type="ORF">RV045_12330</name>
</gene>
<name>A0ACC6P4U1_9BURK</name>
<evidence type="ECO:0000313" key="1">
    <source>
        <dbReference type="EMBL" id="MEJ7139209.1"/>
    </source>
</evidence>
<reference evidence="1" key="1">
    <citation type="submission" date="2023-10" db="EMBL/GenBank/DDBJ databases">
        <title>Amphibacter perezi, gen. nov., sp. nov. a novel taxa of the family Comamonadaceae, class Betaproteobacteria isolated from the skin microbiota of Pelophylax perezi from different populations.</title>
        <authorList>
            <person name="Costa S."/>
            <person name="Proenca D.N."/>
            <person name="Lopes I."/>
            <person name="Morais P.V."/>
        </authorList>
    </citation>
    <scope>NUCLEOTIDE SEQUENCE</scope>
    <source>
        <strain evidence="1">SL12-8</strain>
    </source>
</reference>